<proteinExistence type="predicted"/>
<organism evidence="1 2">
    <name type="scientific">Pseudomonas syringae pv. actinidiae</name>
    <dbReference type="NCBI Taxonomy" id="103796"/>
    <lineage>
        <taxon>Bacteria</taxon>
        <taxon>Pseudomonadati</taxon>
        <taxon>Pseudomonadota</taxon>
        <taxon>Gammaproteobacteria</taxon>
        <taxon>Pseudomonadales</taxon>
        <taxon>Pseudomonadaceae</taxon>
        <taxon>Pseudomonas</taxon>
        <taxon>Pseudomonas syringae</taxon>
    </lineage>
</organism>
<evidence type="ECO:0000313" key="2">
    <source>
        <dbReference type="Proteomes" id="UP000248291"/>
    </source>
</evidence>
<sequence>MSRGLDRATGVHPRQSGSMAGTDEAFVVSCVRGRLLERLSCIVERFLTFT</sequence>
<accession>A0AAN4Q9E4</accession>
<dbReference type="EMBL" id="BGKA01000236">
    <property type="protein sequence ID" value="GBH19888.1"/>
    <property type="molecule type" value="Genomic_DNA"/>
</dbReference>
<dbReference type="Proteomes" id="UP000248291">
    <property type="component" value="Unassembled WGS sequence"/>
</dbReference>
<name>A0AAN4Q9E4_PSESF</name>
<gene>
    <name evidence="1" type="ORF">KPSA3_05905</name>
</gene>
<protein>
    <submittedName>
        <fullName evidence="1">Uncharacterized protein</fullName>
    </submittedName>
</protein>
<comment type="caution">
    <text evidence="1">The sequence shown here is derived from an EMBL/GenBank/DDBJ whole genome shotgun (WGS) entry which is preliminary data.</text>
</comment>
<evidence type="ECO:0000313" key="1">
    <source>
        <dbReference type="EMBL" id="GBH19888.1"/>
    </source>
</evidence>
<dbReference type="AlphaFoldDB" id="A0AAN4Q9E4"/>
<reference evidence="1 2" key="1">
    <citation type="submission" date="2018-04" db="EMBL/GenBank/DDBJ databases">
        <title>Draft genome sequence of Pseudomonas syringae pv. actinidiae biovar 3 strains isolated from kiwifruit in Kagawa prefecture.</title>
        <authorList>
            <person name="Tabuchi M."/>
            <person name="Saito M."/>
            <person name="Fujiwara S."/>
            <person name="Sasa N."/>
            <person name="Akimitsu K."/>
            <person name="Gomi K."/>
            <person name="Konishi-Sugita S."/>
            <person name="Hamano K."/>
            <person name="Kataoka I."/>
        </authorList>
    </citation>
    <scope>NUCLEOTIDE SEQUENCE [LARGE SCALE GENOMIC DNA]</scope>
    <source>
        <strain evidence="1 2">MAFF212211</strain>
    </source>
</reference>